<dbReference type="PROSITE" id="PS50111">
    <property type="entry name" value="CHEMOTAXIS_TRANSDUC_2"/>
    <property type="match status" value="1"/>
</dbReference>
<keyword evidence="1 7" id="KW-0812">Transmembrane</keyword>
<protein>
    <submittedName>
        <fullName evidence="10">Methyl-accepting chemotaxis protein</fullName>
    </submittedName>
</protein>
<feature type="domain" description="HAMP" evidence="9">
    <location>
        <begin position="213"/>
        <end position="265"/>
    </location>
</feature>
<feature type="region of interest" description="Disordered" evidence="6">
    <location>
        <begin position="287"/>
        <end position="313"/>
    </location>
</feature>
<dbReference type="GO" id="GO:0006935">
    <property type="term" value="P:chemotaxis"/>
    <property type="evidence" value="ECO:0007669"/>
    <property type="project" value="InterPro"/>
</dbReference>
<dbReference type="SMART" id="SM00304">
    <property type="entry name" value="HAMP"/>
    <property type="match status" value="1"/>
</dbReference>
<dbReference type="GO" id="GO:0016020">
    <property type="term" value="C:membrane"/>
    <property type="evidence" value="ECO:0007669"/>
    <property type="project" value="InterPro"/>
</dbReference>
<dbReference type="Pfam" id="PF00015">
    <property type="entry name" value="MCPsignal"/>
    <property type="match status" value="1"/>
</dbReference>
<evidence type="ECO:0000259" key="9">
    <source>
        <dbReference type="PROSITE" id="PS50885"/>
    </source>
</evidence>
<dbReference type="InterPro" id="IPR004089">
    <property type="entry name" value="MCPsignal_dom"/>
</dbReference>
<evidence type="ECO:0000256" key="3">
    <source>
        <dbReference type="ARBA" id="ARBA00023224"/>
    </source>
</evidence>
<keyword evidence="7" id="KW-0472">Membrane</keyword>
<dbReference type="CDD" id="cd06225">
    <property type="entry name" value="HAMP"/>
    <property type="match status" value="1"/>
</dbReference>
<gene>
    <name evidence="10" type="ORF">I4J89_29775</name>
</gene>
<organism evidence="10 11">
    <name type="scientific">Actinoplanes aureus</name>
    <dbReference type="NCBI Taxonomy" id="2792083"/>
    <lineage>
        <taxon>Bacteria</taxon>
        <taxon>Bacillati</taxon>
        <taxon>Actinomycetota</taxon>
        <taxon>Actinomycetes</taxon>
        <taxon>Micromonosporales</taxon>
        <taxon>Micromonosporaceae</taxon>
        <taxon>Actinoplanes</taxon>
    </lineage>
</organism>
<feature type="region of interest" description="Disordered" evidence="6">
    <location>
        <begin position="532"/>
        <end position="552"/>
    </location>
</feature>
<comment type="caution">
    <text evidence="10">The sequence shown here is derived from an EMBL/GenBank/DDBJ whole genome shotgun (WGS) entry which is preliminary data.</text>
</comment>
<name>A0A931G0A0_9ACTN</name>
<evidence type="ECO:0000256" key="5">
    <source>
        <dbReference type="PROSITE-ProRule" id="PRU00284"/>
    </source>
</evidence>
<evidence type="ECO:0000256" key="7">
    <source>
        <dbReference type="SAM" id="Phobius"/>
    </source>
</evidence>
<sequence>MESVSRRPGVSIVGRLLILGAAGLFSVALVTGFAVRNADDQSGANTEIASISAAMSNQWNADMMHDALKADVMSAMVATTAAQRTEYGVEEVSEHGRTMIEKFDAAAALAPVALRADYAQARPQVVEYAGSAAETVAAAATDPAAARRSLAGFLETYGALEESLGALDDRVFAEVTAASERGRETSESSTTFIQWAAGVANLLTVVVCLLTIRAIRRPLRGMRETLRTLANRDLTVRAPVVNRDEFGEMAEALNEAMTALQSTVAATAARVDTLSEASAELQTLAGELDSSAERTSSQARSADSSAGHVSGSVSDMMTATEQLSASIREIAKQASSAASTTNEATQSANQTAAAVARLSEASQEVGDIVRMITKIAEQTNLLALNASIEAARAGHAGAGFAVVATEVKDLAQETAQATGEITAKIMAIQEMTTGTAEAIQAIGSIINRIDDGQRAIAVAVAEQAATTDLMARNVGAVSAAATQISGTVSHITESSAFTAEGANTTRHSAELVSGAADDIRSLIGQFRYQDLEPSTQNSLPSGSASVTQLTSP</sequence>
<keyword evidence="2 7" id="KW-1133">Transmembrane helix</keyword>
<dbReference type="PROSITE" id="PS50885">
    <property type="entry name" value="HAMP"/>
    <property type="match status" value="1"/>
</dbReference>
<evidence type="ECO:0000256" key="4">
    <source>
        <dbReference type="ARBA" id="ARBA00029447"/>
    </source>
</evidence>
<dbReference type="Pfam" id="PF00672">
    <property type="entry name" value="HAMP"/>
    <property type="match status" value="1"/>
</dbReference>
<dbReference type="Gene3D" id="1.10.287.950">
    <property type="entry name" value="Methyl-accepting chemotaxis protein"/>
    <property type="match status" value="1"/>
</dbReference>
<dbReference type="PRINTS" id="PR00260">
    <property type="entry name" value="CHEMTRNSDUCR"/>
</dbReference>
<keyword evidence="3 5" id="KW-0807">Transducer</keyword>
<dbReference type="Proteomes" id="UP000598146">
    <property type="component" value="Unassembled WGS sequence"/>
</dbReference>
<dbReference type="InterPro" id="IPR003660">
    <property type="entry name" value="HAMP_dom"/>
</dbReference>
<evidence type="ECO:0000256" key="6">
    <source>
        <dbReference type="SAM" id="MobiDB-lite"/>
    </source>
</evidence>
<dbReference type="RefSeq" id="WP_196417429.1">
    <property type="nucleotide sequence ID" value="NZ_JADQTO010000016.1"/>
</dbReference>
<evidence type="ECO:0000256" key="2">
    <source>
        <dbReference type="ARBA" id="ARBA00022989"/>
    </source>
</evidence>
<accession>A0A931G0A0</accession>
<dbReference type="PANTHER" id="PTHR32089">
    <property type="entry name" value="METHYL-ACCEPTING CHEMOTAXIS PROTEIN MCPB"/>
    <property type="match status" value="1"/>
</dbReference>
<proteinExistence type="inferred from homology"/>
<evidence type="ECO:0000256" key="1">
    <source>
        <dbReference type="ARBA" id="ARBA00022692"/>
    </source>
</evidence>
<evidence type="ECO:0000259" key="8">
    <source>
        <dbReference type="PROSITE" id="PS50111"/>
    </source>
</evidence>
<dbReference type="GO" id="GO:0007165">
    <property type="term" value="P:signal transduction"/>
    <property type="evidence" value="ECO:0007669"/>
    <property type="project" value="UniProtKB-KW"/>
</dbReference>
<dbReference type="SUPFAM" id="SSF58104">
    <property type="entry name" value="Methyl-accepting chemotaxis protein (MCP) signaling domain"/>
    <property type="match status" value="1"/>
</dbReference>
<dbReference type="EMBL" id="JADQTO010000016">
    <property type="protein sequence ID" value="MBG0565650.1"/>
    <property type="molecule type" value="Genomic_DNA"/>
</dbReference>
<dbReference type="AlphaFoldDB" id="A0A931G0A0"/>
<feature type="compositionally biased region" description="Polar residues" evidence="6">
    <location>
        <begin position="293"/>
        <end position="304"/>
    </location>
</feature>
<feature type="transmembrane region" description="Helical" evidence="7">
    <location>
        <begin position="12"/>
        <end position="35"/>
    </location>
</feature>
<dbReference type="PANTHER" id="PTHR32089:SF112">
    <property type="entry name" value="LYSOZYME-LIKE PROTEIN-RELATED"/>
    <property type="match status" value="1"/>
</dbReference>
<dbReference type="SMART" id="SM00283">
    <property type="entry name" value="MA"/>
    <property type="match status" value="1"/>
</dbReference>
<comment type="similarity">
    <text evidence="4">Belongs to the methyl-accepting chemotaxis (MCP) protein family.</text>
</comment>
<evidence type="ECO:0000313" key="11">
    <source>
        <dbReference type="Proteomes" id="UP000598146"/>
    </source>
</evidence>
<dbReference type="GO" id="GO:0004888">
    <property type="term" value="F:transmembrane signaling receptor activity"/>
    <property type="evidence" value="ECO:0007669"/>
    <property type="project" value="InterPro"/>
</dbReference>
<keyword evidence="11" id="KW-1185">Reference proteome</keyword>
<reference evidence="10" key="1">
    <citation type="submission" date="2020-11" db="EMBL/GenBank/DDBJ databases">
        <title>Isolation and identification of active actinomycetes.</title>
        <authorList>
            <person name="Sun X."/>
        </authorList>
    </citation>
    <scope>NUCLEOTIDE SEQUENCE</scope>
    <source>
        <strain evidence="10">NEAU-A11</strain>
    </source>
</reference>
<dbReference type="InterPro" id="IPR004090">
    <property type="entry name" value="Chemotax_Me-accpt_rcpt"/>
</dbReference>
<evidence type="ECO:0000313" key="10">
    <source>
        <dbReference type="EMBL" id="MBG0565650.1"/>
    </source>
</evidence>
<feature type="domain" description="Methyl-accepting transducer" evidence="8">
    <location>
        <begin position="277"/>
        <end position="499"/>
    </location>
</feature>